<evidence type="ECO:0000259" key="11">
    <source>
        <dbReference type="PROSITE" id="PS52004"/>
    </source>
</evidence>
<dbReference type="FunFam" id="3.40.47.10:FF:000019">
    <property type="entry name" value="Polyketide synthase type I"/>
    <property type="match status" value="2"/>
</dbReference>
<keyword evidence="2" id="KW-0596">Phosphopantetheine</keyword>
<dbReference type="SUPFAM" id="SSF55048">
    <property type="entry name" value="Probable ACP-binding domain of malonyl-CoA ACP transacylase"/>
    <property type="match status" value="1"/>
</dbReference>
<evidence type="ECO:0000256" key="1">
    <source>
        <dbReference type="ARBA" id="ARBA00001957"/>
    </source>
</evidence>
<gene>
    <name evidence="12" type="ORF">LX83_007381</name>
</gene>
<dbReference type="InterPro" id="IPR032821">
    <property type="entry name" value="PKS_assoc"/>
</dbReference>
<keyword evidence="5" id="KW-0677">Repeat</keyword>
<accession>A0AAE3GMY0</accession>
<dbReference type="SMART" id="SM00823">
    <property type="entry name" value="PKS_PP"/>
    <property type="match status" value="1"/>
</dbReference>
<dbReference type="InterPro" id="IPR057326">
    <property type="entry name" value="KR_dom"/>
</dbReference>
<dbReference type="SUPFAM" id="SSF47336">
    <property type="entry name" value="ACP-like"/>
    <property type="match status" value="1"/>
</dbReference>
<dbReference type="Pfam" id="PF08659">
    <property type="entry name" value="KR"/>
    <property type="match status" value="1"/>
</dbReference>
<evidence type="ECO:0000256" key="4">
    <source>
        <dbReference type="ARBA" id="ARBA00022679"/>
    </source>
</evidence>
<evidence type="ECO:0000256" key="9">
    <source>
        <dbReference type="SAM" id="Coils"/>
    </source>
</evidence>
<dbReference type="InterPro" id="IPR015083">
    <property type="entry name" value="NorB/c/GfsB-D-like_docking"/>
</dbReference>
<dbReference type="SMART" id="SM00827">
    <property type="entry name" value="PKS_AT"/>
    <property type="match status" value="1"/>
</dbReference>
<dbReference type="PROSITE" id="PS52004">
    <property type="entry name" value="KS3_2"/>
    <property type="match status" value="2"/>
</dbReference>
<dbReference type="GO" id="GO:0004315">
    <property type="term" value="F:3-oxoacyl-[acyl-carrier-protein] synthase activity"/>
    <property type="evidence" value="ECO:0007669"/>
    <property type="project" value="InterPro"/>
</dbReference>
<dbReference type="GO" id="GO:0006633">
    <property type="term" value="P:fatty acid biosynthetic process"/>
    <property type="evidence" value="ECO:0007669"/>
    <property type="project" value="InterPro"/>
</dbReference>
<dbReference type="SUPFAM" id="SSF53901">
    <property type="entry name" value="Thiolase-like"/>
    <property type="match status" value="2"/>
</dbReference>
<keyword evidence="3" id="KW-0597">Phosphoprotein</keyword>
<dbReference type="InterPro" id="IPR020841">
    <property type="entry name" value="PKS_Beta-ketoAc_synthase_dom"/>
</dbReference>
<dbReference type="FunFam" id="1.10.1200.10:FF:000007">
    <property type="entry name" value="Probable polyketide synthase pks17"/>
    <property type="match status" value="1"/>
</dbReference>
<dbReference type="InterPro" id="IPR014030">
    <property type="entry name" value="Ketoacyl_synth_N"/>
</dbReference>
<evidence type="ECO:0000256" key="7">
    <source>
        <dbReference type="ARBA" id="ARBA00023268"/>
    </source>
</evidence>
<keyword evidence="4 12" id="KW-0808">Transferase</keyword>
<sequence>MANEEKLREHLKWMTAELRQARRQLADNEAQAREPIAIVGMGCRFPGGVRSPEDLWRLVLEGRDVIAPLPDDRGWRVEDIYDPDPDRAGSTYVREGGFLTDAARFDAEFFGINPREALAMDPQQRLLLEVAWETFERAGLAPASLRGSRTGVFAGVMYHDYGSRLGAVPSDLEGYLVNGSAGGIASGRVAYTFGLEGPAVTVDTACSSALVALHLAVQALRQGECSLALAGGVTVMSTPQLLVEFSRQRGLAPDGRSKAFSASADGFGVAEGVGLLLVERLSDARANGHEVLAVVRGSAVNSDGASNGLTAPNGPSQQRVIRQALASAGLSAADVDVVEAHGTGTPLGDPIEAQALLATYGQGRDRPLWLGSVKSNIGHTQAAAGVAGVIKMVMAMRHGVVPRTLHVDEPSPHVDWSSGQVRLAAQSVAWPELDRPRRAAVSSFGASGTNAHAILEHVAPEEDHRPAPDSGVLPWTLSARTAEALRRQAAELSQVDARQDDIGLTLATARTAFGEHRAVVLAENLAGFRHGLDVLAADGTAAGVVRGRVVGDPAKVVLVFPGQGSQWVGMGVALWESSRVFGEWMERCGVALREWVGWELRDVIGDGVALGRVEVVQPVLWAVMVSLAGLWRECGVDVVGVVGHSQGEIAAACVAGGLSLEQGARVVAVRSRVLAELAGRGGMVSVPLPVEEVPVVAGVSVAAVNGPRSTVLSGDVAGVERVCGVVEGARRVAVDYASHSVQVEAVRAELLSGLVGLEPVSGGVPFYSTVTGERLDTGELTAEYWYRNLRETVRFDQAIRQALGDGAGVVIEASPHPVLVPGMQEIVETSDRRVSVLGSLRRDDGGQERMLTALAEAYVSGVAVDWSQAFPNAHRVDLPTYPFQRQRYWHMPTPAGPPALADELCYAVAWTPLPDHAATLTGTWQVVSTPDVPHAAAVISGLRRHGADVRPVAWDAAAPLNQHGVTGVVSLLDLERTVELVQALHGAEATLWLVTSGAVSTGPSDPLPNPRQAMVWGLGRAVALEQPENFGGLVDLPECPEDTDIDRLCAVLSGVDGEDQVSVRPTGSFARRLVRVGSAQPRRAWRPTGTVLVTGGTGALGAHVARWLVRSGAEHVVLVSRRGSHAPGAAALAAELGAAVSVAACDVADRTALADLLASLPRLDAVVHTAGVLDQRPVNELTRQRLDEVLRAKVTGAVNLHELTAERDLSAFVLFSSASGVWGAAGQAAYGAANAYLDALAQHRRAAGLPATSIAWGAWAGAGMAASWDEDLRQRGVLAMPPERALAGLRRALDHDETAVVVADVDWTRFAPLFTARRPSPLLSGVDEPAAQPDEPDAHQEPAFVRRMAALAPDQRTRALAALVRDETALVLGHPAGTGIDMDRAFKQLGFDSMTAVDLRNRLRASTGLPLPTTLLFDHPTPSALVAHLRSLIGAAPGDAVPATTGAAATPTSAEPLAIVAMSCRLPGGVRSPEDLWRLLCDEVDAIGEFPTDRGWDVESLYDPEPGRPGRSYTRQGGFLYDADRFDAEFFGINPREAVAMDPQQRLLLEVAWEAFERAGIDPATLRGSATGVFVGAMTQDYGPRLDEAPQDFEGYLLTGNTGSVASGRLAYTFGFEGSAVTVDTGCSSSLVALHLAAQALRQGECSLALVGGVTVMPDPGVFIEFSRQRGLAADGRCKAFASAADGTGWAEGVGVLLVERLSDARANGHEVLAVVRGSAVNSDGASNGLTAPNGPSQQRVIRAALVSAGLVSGEVDVVEGHGTGTRLGDPIEAQALLATYGQGRDRDRPLWLGSVKSNIGHTQAAAGVAGVIKMVMAMRHGLLPKTLHVDSPSPHVDWDAGAVALLTEQQPWPETNRPRRAGVSSFGVSGTNAHIIIEQAPAEPAPARRPEGQALAGTTRSPLAVPAEPGPRRVPAAWPVLLSARTEPALRAQAHRLKSYLDARPETDLADLTLSLATGRAALERRAGVVATDHDELRSTLDLLAAGRPAANLVSGTAAPDPAKVVLVFPGQGSQWVGMGVALWESS</sequence>
<dbReference type="InterPro" id="IPR014043">
    <property type="entry name" value="Acyl_transferase_dom"/>
</dbReference>
<keyword evidence="9" id="KW-0175">Coiled coil</keyword>
<dbReference type="PROSITE" id="PS00606">
    <property type="entry name" value="KS3_1"/>
    <property type="match status" value="2"/>
</dbReference>
<dbReference type="InterPro" id="IPR006162">
    <property type="entry name" value="Ppantetheine_attach_site"/>
</dbReference>
<evidence type="ECO:0000256" key="5">
    <source>
        <dbReference type="ARBA" id="ARBA00022737"/>
    </source>
</evidence>
<evidence type="ECO:0000313" key="13">
    <source>
        <dbReference type="Proteomes" id="UP001206128"/>
    </source>
</evidence>
<evidence type="ECO:0000256" key="2">
    <source>
        <dbReference type="ARBA" id="ARBA00022450"/>
    </source>
</evidence>
<dbReference type="Pfam" id="PF16197">
    <property type="entry name" value="KAsynt_C_assoc"/>
    <property type="match status" value="1"/>
</dbReference>
<evidence type="ECO:0000256" key="8">
    <source>
        <dbReference type="ARBA" id="ARBA00023315"/>
    </source>
</evidence>
<dbReference type="InterPro" id="IPR020806">
    <property type="entry name" value="PKS_PP-bd"/>
</dbReference>
<keyword evidence="13" id="KW-1185">Reference proteome</keyword>
<comment type="cofactor">
    <cofactor evidence="1">
        <name>pantetheine 4'-phosphate</name>
        <dbReference type="ChEBI" id="CHEBI:47942"/>
    </cofactor>
</comment>
<dbReference type="InterPro" id="IPR014031">
    <property type="entry name" value="Ketoacyl_synth_C"/>
</dbReference>
<dbReference type="Pfam" id="PF22621">
    <property type="entry name" value="CurL-like_PKS_C"/>
    <property type="match status" value="1"/>
</dbReference>
<keyword evidence="6" id="KW-0045">Antibiotic biosynthesis</keyword>
<dbReference type="Pfam" id="PF00109">
    <property type="entry name" value="ketoacyl-synt"/>
    <property type="match status" value="2"/>
</dbReference>
<feature type="domain" description="Ketosynthase family 3 (KS3)" evidence="11">
    <location>
        <begin position="33"/>
        <end position="457"/>
    </location>
</feature>
<feature type="coiled-coil region" evidence="9">
    <location>
        <begin position="4"/>
        <end position="31"/>
    </location>
</feature>
<dbReference type="PANTHER" id="PTHR43775">
    <property type="entry name" value="FATTY ACID SYNTHASE"/>
    <property type="match status" value="1"/>
</dbReference>
<dbReference type="PROSITE" id="PS50075">
    <property type="entry name" value="CARRIER"/>
    <property type="match status" value="1"/>
</dbReference>
<dbReference type="InterPro" id="IPR009081">
    <property type="entry name" value="PP-bd_ACP"/>
</dbReference>
<feature type="non-terminal residue" evidence="12">
    <location>
        <position position="2028"/>
    </location>
</feature>
<dbReference type="CDD" id="cd08952">
    <property type="entry name" value="KR_1_SDR_x"/>
    <property type="match status" value="1"/>
</dbReference>
<dbReference type="SUPFAM" id="SSF52151">
    <property type="entry name" value="FabD/lysophospholipase-like"/>
    <property type="match status" value="2"/>
</dbReference>
<dbReference type="Pfam" id="PF00550">
    <property type="entry name" value="PP-binding"/>
    <property type="match status" value="1"/>
</dbReference>
<dbReference type="InterPro" id="IPR016035">
    <property type="entry name" value="Acyl_Trfase/lysoPLipase"/>
</dbReference>
<dbReference type="Gene3D" id="3.30.70.3290">
    <property type="match status" value="1"/>
</dbReference>
<organism evidence="12 13">
    <name type="scientific">Goodfellowiella coeruleoviolacea</name>
    <dbReference type="NCBI Taxonomy" id="334858"/>
    <lineage>
        <taxon>Bacteria</taxon>
        <taxon>Bacillati</taxon>
        <taxon>Actinomycetota</taxon>
        <taxon>Actinomycetes</taxon>
        <taxon>Pseudonocardiales</taxon>
        <taxon>Pseudonocardiaceae</taxon>
        <taxon>Goodfellowiella</taxon>
    </lineage>
</organism>
<dbReference type="CDD" id="cd00833">
    <property type="entry name" value="PKS"/>
    <property type="match status" value="2"/>
</dbReference>
<dbReference type="Gene3D" id="3.40.50.720">
    <property type="entry name" value="NAD(P)-binding Rossmann-like Domain"/>
    <property type="match status" value="1"/>
</dbReference>
<dbReference type="InterPro" id="IPR001227">
    <property type="entry name" value="Ac_transferase_dom_sf"/>
</dbReference>
<dbReference type="InterPro" id="IPR018201">
    <property type="entry name" value="Ketoacyl_synth_AS"/>
</dbReference>
<dbReference type="Pfam" id="PF08990">
    <property type="entry name" value="Docking"/>
    <property type="match status" value="1"/>
</dbReference>
<dbReference type="PANTHER" id="PTHR43775:SF51">
    <property type="entry name" value="INACTIVE PHENOLPHTHIOCEROL SYNTHESIS POLYKETIDE SYNTHASE TYPE I PKS1-RELATED"/>
    <property type="match status" value="1"/>
</dbReference>
<comment type="caution">
    <text evidence="12">The sequence shown here is derived from an EMBL/GenBank/DDBJ whole genome shotgun (WGS) entry which is preliminary data.</text>
</comment>
<protein>
    <submittedName>
        <fullName evidence="12">Acyl transferase domain-containing protein</fullName>
    </submittedName>
</protein>
<dbReference type="Pfam" id="PF00698">
    <property type="entry name" value="Acyl_transf_1"/>
    <property type="match status" value="1"/>
</dbReference>
<name>A0AAE3GMY0_9PSEU</name>
<dbReference type="SMART" id="SM00822">
    <property type="entry name" value="PKS_KR"/>
    <property type="match status" value="1"/>
</dbReference>
<dbReference type="Proteomes" id="UP001206128">
    <property type="component" value="Unassembled WGS sequence"/>
</dbReference>
<evidence type="ECO:0000313" key="12">
    <source>
        <dbReference type="EMBL" id="MCP2170490.1"/>
    </source>
</evidence>
<dbReference type="SMART" id="SM00825">
    <property type="entry name" value="PKS_KS"/>
    <property type="match status" value="2"/>
</dbReference>
<proteinExistence type="predicted"/>
<dbReference type="InterPro" id="IPR013968">
    <property type="entry name" value="PKS_KR"/>
</dbReference>
<dbReference type="GO" id="GO:0004312">
    <property type="term" value="F:fatty acid synthase activity"/>
    <property type="evidence" value="ECO:0007669"/>
    <property type="project" value="TreeGrafter"/>
</dbReference>
<dbReference type="EMBL" id="JAMTCK010000040">
    <property type="protein sequence ID" value="MCP2170490.1"/>
    <property type="molecule type" value="Genomic_DNA"/>
</dbReference>
<evidence type="ECO:0000256" key="3">
    <source>
        <dbReference type="ARBA" id="ARBA00022553"/>
    </source>
</evidence>
<dbReference type="InterPro" id="IPR016039">
    <property type="entry name" value="Thiolase-like"/>
</dbReference>
<dbReference type="SMART" id="SM01294">
    <property type="entry name" value="PKS_PP_betabranch"/>
    <property type="match status" value="1"/>
</dbReference>
<feature type="domain" description="Carrier" evidence="10">
    <location>
        <begin position="1358"/>
        <end position="1433"/>
    </location>
</feature>
<dbReference type="Gene3D" id="3.40.47.10">
    <property type="match status" value="2"/>
</dbReference>
<dbReference type="InterPro" id="IPR050091">
    <property type="entry name" value="PKS_NRPS_Biosynth_Enz"/>
</dbReference>
<dbReference type="InterPro" id="IPR036291">
    <property type="entry name" value="NAD(P)-bd_dom_sf"/>
</dbReference>
<evidence type="ECO:0000259" key="10">
    <source>
        <dbReference type="PROSITE" id="PS50075"/>
    </source>
</evidence>
<dbReference type="Pfam" id="PF02801">
    <property type="entry name" value="Ketoacyl-synt_C"/>
    <property type="match status" value="2"/>
</dbReference>
<dbReference type="SUPFAM" id="SSF51735">
    <property type="entry name" value="NAD(P)-binding Rossmann-fold domains"/>
    <property type="match status" value="2"/>
</dbReference>
<feature type="domain" description="Ketosynthase family 3 (KS3)" evidence="11">
    <location>
        <begin position="1454"/>
        <end position="1880"/>
    </location>
</feature>
<evidence type="ECO:0000256" key="6">
    <source>
        <dbReference type="ARBA" id="ARBA00023194"/>
    </source>
</evidence>
<reference evidence="12" key="1">
    <citation type="submission" date="2022-06" db="EMBL/GenBank/DDBJ databases">
        <title>Genomic Encyclopedia of Archaeal and Bacterial Type Strains, Phase II (KMG-II): from individual species to whole genera.</title>
        <authorList>
            <person name="Goeker M."/>
        </authorList>
    </citation>
    <scope>NUCLEOTIDE SEQUENCE</scope>
    <source>
        <strain evidence="12">DSM 43935</strain>
    </source>
</reference>
<dbReference type="Gene3D" id="1.10.1200.10">
    <property type="entry name" value="ACP-like"/>
    <property type="match status" value="1"/>
</dbReference>
<keyword evidence="7" id="KW-0511">Multifunctional enzyme</keyword>
<dbReference type="InterPro" id="IPR036736">
    <property type="entry name" value="ACP-like_sf"/>
</dbReference>
<dbReference type="Gene3D" id="3.40.366.10">
    <property type="entry name" value="Malonyl-Coenzyme A Acyl Carrier Protein, domain 2"/>
    <property type="match status" value="2"/>
</dbReference>
<dbReference type="InterPro" id="IPR016036">
    <property type="entry name" value="Malonyl_transacylase_ACP-bd"/>
</dbReference>
<dbReference type="GO" id="GO:0031177">
    <property type="term" value="F:phosphopantetheine binding"/>
    <property type="evidence" value="ECO:0007669"/>
    <property type="project" value="InterPro"/>
</dbReference>
<dbReference type="GO" id="GO:0033068">
    <property type="term" value="P:macrolide biosynthetic process"/>
    <property type="evidence" value="ECO:0007669"/>
    <property type="project" value="UniProtKB-ARBA"/>
</dbReference>
<dbReference type="RefSeq" id="WP_253780920.1">
    <property type="nucleotide sequence ID" value="NZ_JAMTCK010000040.1"/>
</dbReference>
<keyword evidence="8" id="KW-0012">Acyltransferase</keyword>
<dbReference type="PROSITE" id="PS00012">
    <property type="entry name" value="PHOSPHOPANTETHEINE"/>
    <property type="match status" value="1"/>
</dbReference>